<evidence type="ECO:0000313" key="2">
    <source>
        <dbReference type="EMBL" id="GAA2278510.1"/>
    </source>
</evidence>
<feature type="compositionally biased region" description="Basic residues" evidence="1">
    <location>
        <begin position="25"/>
        <end position="36"/>
    </location>
</feature>
<feature type="region of interest" description="Disordered" evidence="1">
    <location>
        <begin position="1"/>
        <end position="53"/>
    </location>
</feature>
<evidence type="ECO:0000313" key="3">
    <source>
        <dbReference type="Proteomes" id="UP001500305"/>
    </source>
</evidence>
<comment type="caution">
    <text evidence="2">The sequence shown here is derived from an EMBL/GenBank/DDBJ whole genome shotgun (WGS) entry which is preliminary data.</text>
</comment>
<organism evidence="2 3">
    <name type="scientific">Kitasatospora cystarginea</name>
    <dbReference type="NCBI Taxonomy" id="58350"/>
    <lineage>
        <taxon>Bacteria</taxon>
        <taxon>Bacillati</taxon>
        <taxon>Actinomycetota</taxon>
        <taxon>Actinomycetes</taxon>
        <taxon>Kitasatosporales</taxon>
        <taxon>Streptomycetaceae</taxon>
        <taxon>Kitasatospora</taxon>
    </lineage>
</organism>
<reference evidence="2 3" key="1">
    <citation type="journal article" date="2019" name="Int. J. Syst. Evol. Microbiol.">
        <title>The Global Catalogue of Microorganisms (GCM) 10K type strain sequencing project: providing services to taxonomists for standard genome sequencing and annotation.</title>
        <authorList>
            <consortium name="The Broad Institute Genomics Platform"/>
            <consortium name="The Broad Institute Genome Sequencing Center for Infectious Disease"/>
            <person name="Wu L."/>
            <person name="Ma J."/>
        </authorList>
    </citation>
    <scope>NUCLEOTIDE SEQUENCE [LARGE SCALE GENOMIC DNA]</scope>
    <source>
        <strain evidence="2 3">JCM 7356</strain>
    </source>
</reference>
<gene>
    <name evidence="2" type="ORF">GCM10010430_75610</name>
</gene>
<dbReference type="Proteomes" id="UP001500305">
    <property type="component" value="Unassembled WGS sequence"/>
</dbReference>
<protein>
    <submittedName>
        <fullName evidence="2">Uncharacterized protein</fullName>
    </submittedName>
</protein>
<accession>A0ABN3EZM1</accession>
<sequence>MSAASQRVKAGAGLGPLLPAPARLPRGRRNPRRPRNRTGGEADPAFRPGTWLRKQDEACADGKLTEQQTALLDALHGHMAETVTG</sequence>
<name>A0ABN3EZM1_9ACTN</name>
<feature type="compositionally biased region" description="Low complexity" evidence="1">
    <location>
        <begin position="15"/>
        <end position="24"/>
    </location>
</feature>
<evidence type="ECO:0000256" key="1">
    <source>
        <dbReference type="SAM" id="MobiDB-lite"/>
    </source>
</evidence>
<keyword evidence="3" id="KW-1185">Reference proteome</keyword>
<dbReference type="EMBL" id="BAAATR010000063">
    <property type="protein sequence ID" value="GAA2278510.1"/>
    <property type="molecule type" value="Genomic_DNA"/>
</dbReference>
<proteinExistence type="predicted"/>